<gene>
    <name evidence="3" type="ORF">ASPGLDRAFT_38548</name>
</gene>
<keyword evidence="4" id="KW-1185">Reference proteome</keyword>
<evidence type="ECO:0000313" key="4">
    <source>
        <dbReference type="Proteomes" id="UP000184300"/>
    </source>
</evidence>
<feature type="region of interest" description="Disordered" evidence="1">
    <location>
        <begin position="210"/>
        <end position="252"/>
    </location>
</feature>
<accession>A0A1L9VAH8</accession>
<sequence length="252" mass="28710">MSSHRPMKSTLDMDLSLTHMPAGDECFFNNLRHLSLGLLARKTMNRCLSCQMTNIYALASFMTFVTWPIVVRLGLFLAEGRRAQEYYIIDKQQAAIDTALQQCDMVFATGLRYKTDINPDVMLVKQLLKASPAIIHRAKKEAGKDCRVFGLGIDGHDFNFMAIDENSKYHMLWKNWVVYSDQIDIVALISRIFKHTLQLSCSAIKDESDARARNAQNWQESEDSDSESDDDDGDDDDECLTTKDHNPLMDLL</sequence>
<keyword evidence="2" id="KW-0472">Membrane</keyword>
<feature type="compositionally biased region" description="Acidic residues" evidence="1">
    <location>
        <begin position="220"/>
        <end position="239"/>
    </location>
</feature>
<protein>
    <submittedName>
        <fullName evidence="3">Uncharacterized protein</fullName>
    </submittedName>
</protein>
<dbReference type="RefSeq" id="XP_022397632.1">
    <property type="nucleotide sequence ID" value="XM_022544960.1"/>
</dbReference>
<dbReference type="OrthoDB" id="4445430at2759"/>
<feature type="compositionally biased region" description="Basic and acidic residues" evidence="1">
    <location>
        <begin position="240"/>
        <end position="252"/>
    </location>
</feature>
<feature type="transmembrane region" description="Helical" evidence="2">
    <location>
        <begin position="55"/>
        <end position="78"/>
    </location>
</feature>
<dbReference type="VEuPathDB" id="FungiDB:ASPGLDRAFT_38548"/>
<dbReference type="Proteomes" id="UP000184300">
    <property type="component" value="Unassembled WGS sequence"/>
</dbReference>
<evidence type="ECO:0000313" key="3">
    <source>
        <dbReference type="EMBL" id="OJJ80934.1"/>
    </source>
</evidence>
<evidence type="ECO:0000256" key="2">
    <source>
        <dbReference type="SAM" id="Phobius"/>
    </source>
</evidence>
<dbReference type="EMBL" id="KV878908">
    <property type="protein sequence ID" value="OJJ80934.1"/>
    <property type="molecule type" value="Genomic_DNA"/>
</dbReference>
<evidence type="ECO:0000256" key="1">
    <source>
        <dbReference type="SAM" id="MobiDB-lite"/>
    </source>
</evidence>
<dbReference type="GeneID" id="34461221"/>
<name>A0A1L9VAH8_ASPGL</name>
<keyword evidence="2" id="KW-1133">Transmembrane helix</keyword>
<dbReference type="AlphaFoldDB" id="A0A1L9VAH8"/>
<proteinExistence type="predicted"/>
<reference evidence="4" key="1">
    <citation type="journal article" date="2017" name="Genome Biol.">
        <title>Comparative genomics reveals high biological diversity and specific adaptations in the industrially and medically important fungal genus Aspergillus.</title>
        <authorList>
            <person name="de Vries R.P."/>
            <person name="Riley R."/>
            <person name="Wiebenga A."/>
            <person name="Aguilar-Osorio G."/>
            <person name="Amillis S."/>
            <person name="Uchima C.A."/>
            <person name="Anderluh G."/>
            <person name="Asadollahi M."/>
            <person name="Askin M."/>
            <person name="Barry K."/>
            <person name="Battaglia E."/>
            <person name="Bayram O."/>
            <person name="Benocci T."/>
            <person name="Braus-Stromeyer S.A."/>
            <person name="Caldana C."/>
            <person name="Canovas D."/>
            <person name="Cerqueira G.C."/>
            <person name="Chen F."/>
            <person name="Chen W."/>
            <person name="Choi C."/>
            <person name="Clum A."/>
            <person name="Dos Santos R.A."/>
            <person name="Damasio A.R."/>
            <person name="Diallinas G."/>
            <person name="Emri T."/>
            <person name="Fekete E."/>
            <person name="Flipphi M."/>
            <person name="Freyberg S."/>
            <person name="Gallo A."/>
            <person name="Gournas C."/>
            <person name="Habgood R."/>
            <person name="Hainaut M."/>
            <person name="Harispe M.L."/>
            <person name="Henrissat B."/>
            <person name="Hilden K.S."/>
            <person name="Hope R."/>
            <person name="Hossain A."/>
            <person name="Karabika E."/>
            <person name="Karaffa L."/>
            <person name="Karanyi Z."/>
            <person name="Krasevec N."/>
            <person name="Kuo A."/>
            <person name="Kusch H."/>
            <person name="LaButti K."/>
            <person name="Lagendijk E.L."/>
            <person name="Lapidus A."/>
            <person name="Levasseur A."/>
            <person name="Lindquist E."/>
            <person name="Lipzen A."/>
            <person name="Logrieco A.F."/>
            <person name="MacCabe A."/>
            <person name="Maekelae M.R."/>
            <person name="Malavazi I."/>
            <person name="Melin P."/>
            <person name="Meyer V."/>
            <person name="Mielnichuk N."/>
            <person name="Miskei M."/>
            <person name="Molnar A.P."/>
            <person name="Mule G."/>
            <person name="Ngan C.Y."/>
            <person name="Orejas M."/>
            <person name="Orosz E."/>
            <person name="Ouedraogo J.P."/>
            <person name="Overkamp K.M."/>
            <person name="Park H.-S."/>
            <person name="Perrone G."/>
            <person name="Piumi F."/>
            <person name="Punt P.J."/>
            <person name="Ram A.F."/>
            <person name="Ramon A."/>
            <person name="Rauscher S."/>
            <person name="Record E."/>
            <person name="Riano-Pachon D.M."/>
            <person name="Robert V."/>
            <person name="Roehrig J."/>
            <person name="Ruller R."/>
            <person name="Salamov A."/>
            <person name="Salih N.S."/>
            <person name="Samson R.A."/>
            <person name="Sandor E."/>
            <person name="Sanguinetti M."/>
            <person name="Schuetze T."/>
            <person name="Sepcic K."/>
            <person name="Shelest E."/>
            <person name="Sherlock G."/>
            <person name="Sophianopoulou V."/>
            <person name="Squina F.M."/>
            <person name="Sun H."/>
            <person name="Susca A."/>
            <person name="Todd R.B."/>
            <person name="Tsang A."/>
            <person name="Unkles S.E."/>
            <person name="van de Wiele N."/>
            <person name="van Rossen-Uffink D."/>
            <person name="Oliveira J.V."/>
            <person name="Vesth T.C."/>
            <person name="Visser J."/>
            <person name="Yu J.-H."/>
            <person name="Zhou M."/>
            <person name="Andersen M.R."/>
            <person name="Archer D.B."/>
            <person name="Baker S.E."/>
            <person name="Benoit I."/>
            <person name="Brakhage A.A."/>
            <person name="Braus G.H."/>
            <person name="Fischer R."/>
            <person name="Frisvad J.C."/>
            <person name="Goldman G.H."/>
            <person name="Houbraken J."/>
            <person name="Oakley B."/>
            <person name="Pocsi I."/>
            <person name="Scazzocchio C."/>
            <person name="Seiboth B."/>
            <person name="vanKuyk P.A."/>
            <person name="Wortman J."/>
            <person name="Dyer P.S."/>
            <person name="Grigoriev I.V."/>
        </authorList>
    </citation>
    <scope>NUCLEOTIDE SEQUENCE [LARGE SCALE GENOMIC DNA]</scope>
    <source>
        <strain evidence="4">CBS 516.65</strain>
    </source>
</reference>
<keyword evidence="2" id="KW-0812">Transmembrane</keyword>
<organism evidence="3 4">
    <name type="scientific">Aspergillus glaucus CBS 516.65</name>
    <dbReference type="NCBI Taxonomy" id="1160497"/>
    <lineage>
        <taxon>Eukaryota</taxon>
        <taxon>Fungi</taxon>
        <taxon>Dikarya</taxon>
        <taxon>Ascomycota</taxon>
        <taxon>Pezizomycotina</taxon>
        <taxon>Eurotiomycetes</taxon>
        <taxon>Eurotiomycetidae</taxon>
        <taxon>Eurotiales</taxon>
        <taxon>Aspergillaceae</taxon>
        <taxon>Aspergillus</taxon>
        <taxon>Aspergillus subgen. Aspergillus</taxon>
    </lineage>
</organism>